<dbReference type="EMBL" id="BMAQ01000009">
    <property type="protein sequence ID" value="GFR37954.1"/>
    <property type="molecule type" value="Genomic_DNA"/>
</dbReference>
<dbReference type="GO" id="GO:0005737">
    <property type="term" value="C:cytoplasm"/>
    <property type="evidence" value="ECO:0007669"/>
    <property type="project" value="TreeGrafter"/>
</dbReference>
<comment type="caution">
    <text evidence="3">The sequence shown here is derived from an EMBL/GenBank/DDBJ whole genome shotgun (WGS) entry which is preliminary data.</text>
</comment>
<dbReference type="InterPro" id="IPR050126">
    <property type="entry name" value="Ap4A_hydrolase"/>
</dbReference>
<feature type="domain" description="Calcineurin-like phosphoesterase" evidence="2">
    <location>
        <begin position="1"/>
        <end position="198"/>
    </location>
</feature>
<evidence type="ECO:0000313" key="3">
    <source>
        <dbReference type="EMBL" id="GFR37954.1"/>
    </source>
</evidence>
<dbReference type="InterPro" id="IPR011152">
    <property type="entry name" value="Pesterase_MJ0912"/>
</dbReference>
<name>A0A916VFS0_9BACL</name>
<evidence type="ECO:0000256" key="1">
    <source>
        <dbReference type="ARBA" id="ARBA00008950"/>
    </source>
</evidence>
<dbReference type="Pfam" id="PF12850">
    <property type="entry name" value="Metallophos_2"/>
    <property type="match status" value="1"/>
</dbReference>
<proteinExistence type="inferred from homology"/>
<keyword evidence="4" id="KW-1185">Reference proteome</keyword>
<reference evidence="3" key="1">
    <citation type="submission" date="2020-08" db="EMBL/GenBank/DDBJ databases">
        <authorList>
            <person name="Uke A."/>
            <person name="Chhe C."/>
            <person name="Baramee S."/>
            <person name="Kosugi A."/>
        </authorList>
    </citation>
    <scope>NUCLEOTIDE SEQUENCE</scope>
    <source>
        <strain evidence="3">DA-C8</strain>
    </source>
</reference>
<accession>A0A916VFS0</accession>
<dbReference type="PANTHER" id="PTHR42850">
    <property type="entry name" value="METALLOPHOSPHOESTERASE"/>
    <property type="match status" value="1"/>
</dbReference>
<dbReference type="SUPFAM" id="SSF56300">
    <property type="entry name" value="Metallo-dependent phosphatases"/>
    <property type="match status" value="1"/>
</dbReference>
<reference evidence="3" key="2">
    <citation type="journal article" date="2021" name="Data Brief">
        <title>Draft genome sequence data of the facultative, thermophilic, xylanolytic bacterium Paenibacillus sp. strain DA-C8.</title>
        <authorList>
            <person name="Chhe C."/>
            <person name="Uke A."/>
            <person name="Baramee S."/>
            <person name="Ungkulpasvich U."/>
            <person name="Tachaapaikoon C."/>
            <person name="Pason P."/>
            <person name="Waeonukul R."/>
            <person name="Ratanakhanokchai K."/>
            <person name="Kosugi A."/>
        </authorList>
    </citation>
    <scope>NUCLEOTIDE SEQUENCE</scope>
    <source>
        <strain evidence="3">DA-C8</strain>
    </source>
</reference>
<dbReference type="PANTHER" id="PTHR42850:SF2">
    <property type="entry name" value="BLL5683 PROTEIN"/>
    <property type="match status" value="1"/>
</dbReference>
<gene>
    <name evidence="3" type="primary">prpA</name>
    <name evidence="3" type="ORF">PRECH8_12500</name>
</gene>
<dbReference type="AlphaFoldDB" id="A0A916VFS0"/>
<dbReference type="InterPro" id="IPR029052">
    <property type="entry name" value="Metallo-depent_PP-like"/>
</dbReference>
<dbReference type="Gene3D" id="3.60.21.10">
    <property type="match status" value="1"/>
</dbReference>
<evidence type="ECO:0000313" key="4">
    <source>
        <dbReference type="Proteomes" id="UP000654993"/>
    </source>
</evidence>
<evidence type="ECO:0000259" key="2">
    <source>
        <dbReference type="Pfam" id="PF12850"/>
    </source>
</evidence>
<protein>
    <submittedName>
        <fullName evidence="3">Serine/threonine protein phosphatase</fullName>
    </submittedName>
</protein>
<dbReference type="GO" id="GO:0016791">
    <property type="term" value="F:phosphatase activity"/>
    <property type="evidence" value="ECO:0007669"/>
    <property type="project" value="TreeGrafter"/>
</dbReference>
<dbReference type="InterPro" id="IPR024654">
    <property type="entry name" value="Calcineurin-like_PHP_lpxH"/>
</dbReference>
<dbReference type="Proteomes" id="UP000654993">
    <property type="component" value="Unassembled WGS sequence"/>
</dbReference>
<comment type="similarity">
    <text evidence="1">Belongs to the metallophosphoesterase superfamily. YfcE family.</text>
</comment>
<organism evidence="3 4">
    <name type="scientific">Insulibacter thermoxylanivorax</name>
    <dbReference type="NCBI Taxonomy" id="2749268"/>
    <lineage>
        <taxon>Bacteria</taxon>
        <taxon>Bacillati</taxon>
        <taxon>Bacillota</taxon>
        <taxon>Bacilli</taxon>
        <taxon>Bacillales</taxon>
        <taxon>Paenibacillaceae</taxon>
        <taxon>Insulibacter</taxon>
    </lineage>
</organism>
<dbReference type="RefSeq" id="WP_200966223.1">
    <property type="nucleotide sequence ID" value="NZ_BMAQ01000009.1"/>
</dbReference>
<sequence>MRVALIADIHGNYPALQAVLRDIEEQQADRIIVLGDLVFKGPQPEKCVEAIRKLNTTVIRGNIDELVGSGQIQPGFAKSSQHEAAILEEMAWTRARLTEEQLTYLAELPFMHEQQLTSELKLRCVHANPQNILDNILPDASEEEMARMFADTDAQITVYAHIHQPYIRHLSGKVLVNTGSVGLPFDGNPRSSYALIEAAGRDYSITLRRVSYDVEETVRAYEGSGHPFADSVIAALRSGTAPK</sequence>
<dbReference type="PIRSF" id="PIRSF000883">
    <property type="entry name" value="Pesterase_MJ0912"/>
    <property type="match status" value="1"/>
</dbReference>